<dbReference type="OrthoDB" id="9788724at2"/>
<feature type="transmembrane region" description="Helical" evidence="1">
    <location>
        <begin position="160"/>
        <end position="179"/>
    </location>
</feature>
<keyword evidence="1" id="KW-0472">Membrane</keyword>
<feature type="transmembrane region" description="Helical" evidence="1">
    <location>
        <begin position="132"/>
        <end position="153"/>
    </location>
</feature>
<dbReference type="AlphaFoldDB" id="A0A1I7GUF6"/>
<organism evidence="3 4">
    <name type="scientific">Pontibacter akesuensis</name>
    <dbReference type="NCBI Taxonomy" id="388950"/>
    <lineage>
        <taxon>Bacteria</taxon>
        <taxon>Pseudomonadati</taxon>
        <taxon>Bacteroidota</taxon>
        <taxon>Cytophagia</taxon>
        <taxon>Cytophagales</taxon>
        <taxon>Hymenobacteraceae</taxon>
        <taxon>Pontibacter</taxon>
    </lineage>
</organism>
<keyword evidence="4" id="KW-1185">Reference proteome</keyword>
<evidence type="ECO:0000313" key="4">
    <source>
        <dbReference type="Proteomes" id="UP000182491"/>
    </source>
</evidence>
<reference evidence="4" key="1">
    <citation type="submission" date="2016-10" db="EMBL/GenBank/DDBJ databases">
        <authorList>
            <person name="Varghese N."/>
        </authorList>
    </citation>
    <scope>NUCLEOTIDE SEQUENCE [LARGE SCALE GENOMIC DNA]</scope>
    <source>
        <strain evidence="4">DSM 18820</strain>
    </source>
</reference>
<sequence length="390" mass="43794">MNSRQAVAESPAATHTYTAQRYLSLDVLRGLTVALMVVVNTPGSWSTIYAPLRHAPWHGFTVTDLVFPAFLFAVGNAMSFSMRKFSIQPDSVFLQKVFKRAALIFLIGVLLRCFPFVAHAEGGGLELIDFSAVRIMGVLQRIALCYLVGALVVHYLKVKGAIIFSAVVLLGYWAALYFFGDQPAPYSLEGNAALKFDLLFFSPEILYKGYGIPFDPEGLLSTLPAAVNVVAGYLAGLFVQQRGNNTGTVWRLCLTGAVLAAVALVWDVVFPINKALWTSSYVVYSVALVILVLAMLMLVIEVLKYKKWVYFFEVFGKNPLFIFCMSILLVKTLSFIKVSDDTRLDSWIYQNWFLSWGQGEFASLMFALAYMLLLWLMGYWMDRRRIYIRV</sequence>
<protein>
    <submittedName>
        <fullName evidence="3">Predicted acyltransferase</fullName>
    </submittedName>
</protein>
<gene>
    <name evidence="3" type="ORF">SAMN04487941_1280</name>
</gene>
<feature type="domain" description="Heparan-alpha-glucosaminide N-acetyltransferase catalytic" evidence="2">
    <location>
        <begin position="21"/>
        <end position="177"/>
    </location>
</feature>
<accession>A0A1I7GUF6</accession>
<feature type="transmembrane region" description="Helical" evidence="1">
    <location>
        <begin position="281"/>
        <end position="300"/>
    </location>
</feature>
<dbReference type="EMBL" id="FPCA01000001">
    <property type="protein sequence ID" value="SFU52077.1"/>
    <property type="molecule type" value="Genomic_DNA"/>
</dbReference>
<feature type="transmembrane region" description="Helical" evidence="1">
    <location>
        <begin position="27"/>
        <end position="45"/>
    </location>
</feature>
<keyword evidence="3" id="KW-0012">Acyltransferase</keyword>
<feature type="transmembrane region" description="Helical" evidence="1">
    <location>
        <begin position="57"/>
        <end position="80"/>
    </location>
</feature>
<proteinExistence type="predicted"/>
<dbReference type="PANTHER" id="PTHR31061:SF24">
    <property type="entry name" value="LD22376P"/>
    <property type="match status" value="1"/>
</dbReference>
<name>A0A1I7GUF6_9BACT</name>
<keyword evidence="3" id="KW-0808">Transferase</keyword>
<evidence type="ECO:0000256" key="1">
    <source>
        <dbReference type="SAM" id="Phobius"/>
    </source>
</evidence>
<evidence type="ECO:0000259" key="2">
    <source>
        <dbReference type="Pfam" id="PF07786"/>
    </source>
</evidence>
<feature type="transmembrane region" description="Helical" evidence="1">
    <location>
        <begin position="218"/>
        <end position="237"/>
    </location>
</feature>
<dbReference type="GO" id="GO:0016746">
    <property type="term" value="F:acyltransferase activity"/>
    <property type="evidence" value="ECO:0007669"/>
    <property type="project" value="UniProtKB-KW"/>
</dbReference>
<dbReference type="InterPro" id="IPR012429">
    <property type="entry name" value="HGSNAT_cat"/>
</dbReference>
<dbReference type="PANTHER" id="PTHR31061">
    <property type="entry name" value="LD22376P"/>
    <property type="match status" value="1"/>
</dbReference>
<feature type="transmembrane region" description="Helical" evidence="1">
    <location>
        <begin position="101"/>
        <end position="120"/>
    </location>
</feature>
<dbReference type="Proteomes" id="UP000182491">
    <property type="component" value="Unassembled WGS sequence"/>
</dbReference>
<evidence type="ECO:0000313" key="3">
    <source>
        <dbReference type="EMBL" id="SFU52077.1"/>
    </source>
</evidence>
<dbReference type="Pfam" id="PF07786">
    <property type="entry name" value="HGSNAT_cat"/>
    <property type="match status" value="1"/>
</dbReference>
<feature type="transmembrane region" description="Helical" evidence="1">
    <location>
        <begin position="361"/>
        <end position="381"/>
    </location>
</feature>
<keyword evidence="1" id="KW-0812">Transmembrane</keyword>
<dbReference type="STRING" id="388950.GCA_001611675_00376"/>
<dbReference type="RefSeq" id="WP_068836593.1">
    <property type="nucleotide sequence ID" value="NZ_BMXC01000001.1"/>
</dbReference>
<keyword evidence="1" id="KW-1133">Transmembrane helix</keyword>
<feature type="transmembrane region" description="Helical" evidence="1">
    <location>
        <begin position="249"/>
        <end position="269"/>
    </location>
</feature>